<keyword evidence="12" id="KW-1185">Reference proteome</keyword>
<dbReference type="Gene3D" id="1.20.5.3310">
    <property type="match status" value="1"/>
</dbReference>
<evidence type="ECO:0000256" key="3">
    <source>
        <dbReference type="ARBA" id="ARBA00022475"/>
    </source>
</evidence>
<comment type="function">
    <text evidence="9">Part of the twin-arginine translocation (Tat) system that transports large folded proteins containing a characteristic twin-arginine motif in their signal peptide across membranes. TatA could form the protein-conducting channel of the Tat system.</text>
</comment>
<evidence type="ECO:0000256" key="7">
    <source>
        <dbReference type="ARBA" id="ARBA00023010"/>
    </source>
</evidence>
<dbReference type="PANTHER" id="PTHR42982">
    <property type="entry name" value="SEC-INDEPENDENT PROTEIN TRANSLOCASE PROTEIN TATA"/>
    <property type="match status" value="1"/>
</dbReference>
<keyword evidence="6 9" id="KW-1133">Transmembrane helix</keyword>
<evidence type="ECO:0000313" key="11">
    <source>
        <dbReference type="EMBL" id="GFM35341.1"/>
    </source>
</evidence>
<protein>
    <recommendedName>
        <fullName evidence="9">Sec-independent protein translocase protein TatA</fullName>
    </recommendedName>
</protein>
<dbReference type="NCBIfam" id="TIGR01411">
    <property type="entry name" value="tatAE"/>
    <property type="match status" value="1"/>
</dbReference>
<comment type="similarity">
    <text evidence="9">Belongs to the TatA/E family.</text>
</comment>
<dbReference type="EMBL" id="BLVP01000001">
    <property type="protein sequence ID" value="GFM35341.1"/>
    <property type="molecule type" value="Genomic_DNA"/>
</dbReference>
<evidence type="ECO:0000256" key="5">
    <source>
        <dbReference type="ARBA" id="ARBA00022927"/>
    </source>
</evidence>
<dbReference type="AlphaFoldDB" id="A0A7J0BPZ4"/>
<dbReference type="PANTHER" id="PTHR42982:SF1">
    <property type="entry name" value="SEC-INDEPENDENT PROTEIN TRANSLOCASE PROTEIN TATA"/>
    <property type="match status" value="1"/>
</dbReference>
<dbReference type="Proteomes" id="UP000503820">
    <property type="component" value="Unassembled WGS sequence"/>
</dbReference>
<reference evidence="11 12" key="1">
    <citation type="submission" date="2020-05" db="EMBL/GenBank/DDBJ databases">
        <title>Draft genome sequence of Desulfovibrio psychrotolerans JS1T.</title>
        <authorList>
            <person name="Ueno A."/>
            <person name="Tamazawa S."/>
            <person name="Tamamura S."/>
            <person name="Murakami T."/>
            <person name="Kiyama T."/>
            <person name="Inomata H."/>
            <person name="Amano Y."/>
            <person name="Miyakawa K."/>
            <person name="Tamaki H."/>
            <person name="Naganuma T."/>
            <person name="Kaneko K."/>
        </authorList>
    </citation>
    <scope>NUCLEOTIDE SEQUENCE [LARGE SCALE GENOMIC DNA]</scope>
    <source>
        <strain evidence="11 12">JS1</strain>
    </source>
</reference>
<dbReference type="RefSeq" id="WP_174408073.1">
    <property type="nucleotide sequence ID" value="NZ_BLVP01000001.1"/>
</dbReference>
<keyword evidence="8 9" id="KW-0472">Membrane</keyword>
<keyword evidence="4 9" id="KW-0812">Transmembrane</keyword>
<feature type="region of interest" description="Disordered" evidence="10">
    <location>
        <begin position="44"/>
        <end position="64"/>
    </location>
</feature>
<dbReference type="GO" id="GO:0033281">
    <property type="term" value="C:TAT protein transport complex"/>
    <property type="evidence" value="ECO:0007669"/>
    <property type="project" value="UniProtKB-UniRule"/>
</dbReference>
<comment type="subunit">
    <text evidence="9">Forms a complex with TatC.</text>
</comment>
<accession>A0A7J0BPZ4</accession>
<gene>
    <name evidence="9 11" type="primary">tatA</name>
    <name evidence="11" type="ORF">DSM19430T_00250</name>
</gene>
<evidence type="ECO:0000256" key="2">
    <source>
        <dbReference type="ARBA" id="ARBA00022448"/>
    </source>
</evidence>
<dbReference type="Pfam" id="PF02416">
    <property type="entry name" value="TatA_B_E"/>
    <property type="match status" value="1"/>
</dbReference>
<keyword evidence="2 9" id="KW-0813">Transport</keyword>
<evidence type="ECO:0000313" key="12">
    <source>
        <dbReference type="Proteomes" id="UP000503820"/>
    </source>
</evidence>
<evidence type="ECO:0000256" key="1">
    <source>
        <dbReference type="ARBA" id="ARBA00004162"/>
    </source>
</evidence>
<sequence length="64" mass="6914">MFGLGMQEILLILLVVLIVFGANKLPEIGGGLGRAIKNFKKATTEPDEIDVTPSSKKKKDDDEA</sequence>
<evidence type="ECO:0000256" key="10">
    <source>
        <dbReference type="SAM" id="MobiDB-lite"/>
    </source>
</evidence>
<keyword evidence="3 9" id="KW-1003">Cell membrane</keyword>
<comment type="subcellular location">
    <subcellularLocation>
        <location evidence="1 9">Cell membrane</location>
        <topology evidence="1 9">Single-pass membrane protein</topology>
    </subcellularLocation>
</comment>
<dbReference type="PRINTS" id="PR01506">
    <property type="entry name" value="TATBPROTEIN"/>
</dbReference>
<evidence type="ECO:0000256" key="9">
    <source>
        <dbReference type="HAMAP-Rule" id="MF_00236"/>
    </source>
</evidence>
<proteinExistence type="inferred from homology"/>
<dbReference type="GO" id="GO:0008320">
    <property type="term" value="F:protein transmembrane transporter activity"/>
    <property type="evidence" value="ECO:0007669"/>
    <property type="project" value="UniProtKB-UniRule"/>
</dbReference>
<dbReference type="InterPro" id="IPR006312">
    <property type="entry name" value="TatA/E"/>
</dbReference>
<evidence type="ECO:0000256" key="6">
    <source>
        <dbReference type="ARBA" id="ARBA00022989"/>
    </source>
</evidence>
<comment type="caution">
    <text evidence="11">The sequence shown here is derived from an EMBL/GenBank/DDBJ whole genome shotgun (WGS) entry which is preliminary data.</text>
</comment>
<keyword evidence="5 9" id="KW-0653">Protein transport</keyword>
<evidence type="ECO:0000256" key="8">
    <source>
        <dbReference type="ARBA" id="ARBA00023136"/>
    </source>
</evidence>
<dbReference type="HAMAP" id="MF_00236">
    <property type="entry name" value="TatA_E"/>
    <property type="match status" value="1"/>
</dbReference>
<evidence type="ECO:0000256" key="4">
    <source>
        <dbReference type="ARBA" id="ARBA00022692"/>
    </source>
</evidence>
<dbReference type="GO" id="GO:0043953">
    <property type="term" value="P:protein transport by the Tat complex"/>
    <property type="evidence" value="ECO:0007669"/>
    <property type="project" value="UniProtKB-UniRule"/>
</dbReference>
<organism evidence="11 12">
    <name type="scientific">Desulfovibrio psychrotolerans</name>
    <dbReference type="NCBI Taxonomy" id="415242"/>
    <lineage>
        <taxon>Bacteria</taxon>
        <taxon>Pseudomonadati</taxon>
        <taxon>Thermodesulfobacteriota</taxon>
        <taxon>Desulfovibrionia</taxon>
        <taxon>Desulfovibrionales</taxon>
        <taxon>Desulfovibrionaceae</taxon>
        <taxon>Desulfovibrio</taxon>
    </lineage>
</organism>
<name>A0A7J0BPZ4_9BACT</name>
<dbReference type="InterPro" id="IPR003369">
    <property type="entry name" value="TatA/B/E"/>
</dbReference>
<keyword evidence="7 9" id="KW-0811">Translocation</keyword>